<dbReference type="EMBL" id="SJPK01000012">
    <property type="protein sequence ID" value="TWT56519.1"/>
    <property type="molecule type" value="Genomic_DNA"/>
</dbReference>
<evidence type="ECO:0000313" key="1">
    <source>
        <dbReference type="EMBL" id="TWT56519.1"/>
    </source>
</evidence>
<comment type="caution">
    <text evidence="1">The sequence shown here is derived from an EMBL/GenBank/DDBJ whole genome shotgun (WGS) entry which is preliminary data.</text>
</comment>
<protein>
    <submittedName>
        <fullName evidence="1">Uncharacterized protein</fullName>
    </submittedName>
</protein>
<keyword evidence="2" id="KW-1185">Reference proteome</keyword>
<organism evidence="1 2">
    <name type="scientific">Allorhodopirellula solitaria</name>
    <dbReference type="NCBI Taxonomy" id="2527987"/>
    <lineage>
        <taxon>Bacteria</taxon>
        <taxon>Pseudomonadati</taxon>
        <taxon>Planctomycetota</taxon>
        <taxon>Planctomycetia</taxon>
        <taxon>Pirellulales</taxon>
        <taxon>Pirellulaceae</taxon>
        <taxon>Allorhodopirellula</taxon>
    </lineage>
</organism>
<evidence type="ECO:0000313" key="2">
    <source>
        <dbReference type="Proteomes" id="UP000318053"/>
    </source>
</evidence>
<name>A0A5C5X1N8_9BACT</name>
<accession>A0A5C5X1N8</accession>
<dbReference type="AlphaFoldDB" id="A0A5C5X1N8"/>
<proteinExistence type="predicted"/>
<sequence length="47" mass="5210">MCRPFAGEFTQRGCDLVQDFWPLPANRDLAATGHLPIIVFMAMMGLA</sequence>
<dbReference type="Proteomes" id="UP000318053">
    <property type="component" value="Unassembled WGS sequence"/>
</dbReference>
<reference evidence="1 2" key="1">
    <citation type="submission" date="2019-02" db="EMBL/GenBank/DDBJ databases">
        <title>Deep-cultivation of Planctomycetes and their phenomic and genomic characterization uncovers novel biology.</title>
        <authorList>
            <person name="Wiegand S."/>
            <person name="Jogler M."/>
            <person name="Boedeker C."/>
            <person name="Pinto D."/>
            <person name="Vollmers J."/>
            <person name="Rivas-Marin E."/>
            <person name="Kohn T."/>
            <person name="Peeters S.H."/>
            <person name="Heuer A."/>
            <person name="Rast P."/>
            <person name="Oberbeckmann S."/>
            <person name="Bunk B."/>
            <person name="Jeske O."/>
            <person name="Meyerdierks A."/>
            <person name="Storesund J.E."/>
            <person name="Kallscheuer N."/>
            <person name="Luecker S."/>
            <person name="Lage O.M."/>
            <person name="Pohl T."/>
            <person name="Merkel B.J."/>
            <person name="Hornburger P."/>
            <person name="Mueller R.-W."/>
            <person name="Bruemmer F."/>
            <person name="Labrenz M."/>
            <person name="Spormann A.M."/>
            <person name="Op Den Camp H."/>
            <person name="Overmann J."/>
            <person name="Amann R."/>
            <person name="Jetten M.S.M."/>
            <person name="Mascher T."/>
            <person name="Medema M.H."/>
            <person name="Devos D.P."/>
            <person name="Kaster A.-K."/>
            <person name="Ovreas L."/>
            <person name="Rohde M."/>
            <person name="Galperin M.Y."/>
            <person name="Jogler C."/>
        </authorList>
    </citation>
    <scope>NUCLEOTIDE SEQUENCE [LARGE SCALE GENOMIC DNA]</scope>
    <source>
        <strain evidence="1 2">CA85</strain>
    </source>
</reference>
<gene>
    <name evidence="1" type="ORF">CA85_40520</name>
</gene>